<proteinExistence type="predicted"/>
<dbReference type="PANTHER" id="PTHR47623">
    <property type="entry name" value="OS09G0287300 PROTEIN"/>
    <property type="match status" value="1"/>
</dbReference>
<evidence type="ECO:0000313" key="2">
    <source>
        <dbReference type="EMBL" id="MBB4141980.1"/>
    </source>
</evidence>
<dbReference type="Proteomes" id="UP000519897">
    <property type="component" value="Unassembled WGS sequence"/>
</dbReference>
<keyword evidence="2" id="KW-0378">Hydrolase</keyword>
<organism evidence="2 3">
    <name type="scientific">Rhizobium rhizoryzae</name>
    <dbReference type="NCBI Taxonomy" id="451876"/>
    <lineage>
        <taxon>Bacteria</taxon>
        <taxon>Pseudomonadati</taxon>
        <taxon>Pseudomonadota</taxon>
        <taxon>Alphaproteobacteria</taxon>
        <taxon>Hyphomicrobiales</taxon>
        <taxon>Rhizobiaceae</taxon>
        <taxon>Rhizobium/Agrobacterium group</taxon>
        <taxon>Rhizobium</taxon>
    </lineage>
</organism>
<gene>
    <name evidence="2" type="ORF">GGQ72_000479</name>
</gene>
<feature type="binding site" evidence="1">
    <location>
        <position position="65"/>
    </location>
    <ligand>
        <name>substrate</name>
    </ligand>
</feature>
<dbReference type="InterPro" id="IPR013078">
    <property type="entry name" value="His_Pase_superF_clade-1"/>
</dbReference>
<dbReference type="EMBL" id="JACIEC010000001">
    <property type="protein sequence ID" value="MBB4141980.1"/>
    <property type="molecule type" value="Genomic_DNA"/>
</dbReference>
<dbReference type="PANTHER" id="PTHR47623:SF1">
    <property type="entry name" value="OS09G0287300 PROTEIN"/>
    <property type="match status" value="1"/>
</dbReference>
<evidence type="ECO:0000313" key="3">
    <source>
        <dbReference type="Proteomes" id="UP000519897"/>
    </source>
</evidence>
<reference evidence="2 3" key="1">
    <citation type="submission" date="2020-08" db="EMBL/GenBank/DDBJ databases">
        <title>Genomic Encyclopedia of Type Strains, Phase IV (KMG-IV): sequencing the most valuable type-strain genomes for metagenomic binning, comparative biology and taxonomic classification.</title>
        <authorList>
            <person name="Goeker M."/>
        </authorList>
    </citation>
    <scope>NUCLEOTIDE SEQUENCE [LARGE SCALE GENOMIC DNA]</scope>
    <source>
        <strain evidence="2 3">DSM 29514</strain>
    </source>
</reference>
<dbReference type="Pfam" id="PF00300">
    <property type="entry name" value="His_Phos_1"/>
    <property type="match status" value="1"/>
</dbReference>
<dbReference type="AlphaFoldDB" id="A0A7W6LCQ9"/>
<evidence type="ECO:0000256" key="1">
    <source>
        <dbReference type="PIRSR" id="PIRSR613078-2"/>
    </source>
</evidence>
<accession>A0A7W6LCQ9</accession>
<comment type="caution">
    <text evidence="2">The sequence shown here is derived from an EMBL/GenBank/DDBJ whole genome shotgun (WGS) entry which is preliminary data.</text>
</comment>
<dbReference type="Gene3D" id="3.40.50.1240">
    <property type="entry name" value="Phosphoglycerate mutase-like"/>
    <property type="match status" value="1"/>
</dbReference>
<dbReference type="GO" id="GO:0016787">
    <property type="term" value="F:hydrolase activity"/>
    <property type="evidence" value="ECO:0007669"/>
    <property type="project" value="UniProtKB-KW"/>
</dbReference>
<dbReference type="SUPFAM" id="SSF53254">
    <property type="entry name" value="Phosphoglycerate mutase-like"/>
    <property type="match status" value="1"/>
</dbReference>
<dbReference type="InterPro" id="IPR029033">
    <property type="entry name" value="His_PPase_superfam"/>
</dbReference>
<sequence>MEKPNPPPFEIYLMRHAHSGWPKPGERDFDRTLDERGIAEANAVARMAASSGFRPDLLLCSSAHRCRGTAASVIEAIDEDMPVQYLDELYNSHVETYLAIIRAQTVTRLMIIGHNPSIEVLLETMIGSDLTASTVPAGFPTAGFAALGHDHGNGPTRGPWQLKAFLSP</sequence>
<protein>
    <submittedName>
        <fullName evidence="2">Phosphohistidine phosphatase</fullName>
        <ecNumber evidence="2">3.1.3.-</ecNumber>
    </submittedName>
</protein>
<dbReference type="SMART" id="SM00855">
    <property type="entry name" value="PGAM"/>
    <property type="match status" value="1"/>
</dbReference>
<keyword evidence="3" id="KW-1185">Reference proteome</keyword>
<dbReference type="CDD" id="cd07067">
    <property type="entry name" value="HP_PGM_like"/>
    <property type="match status" value="1"/>
</dbReference>
<dbReference type="EC" id="3.1.3.-" evidence="2"/>
<dbReference type="RefSeq" id="WP_165135689.1">
    <property type="nucleotide sequence ID" value="NZ_CP049250.1"/>
</dbReference>
<name>A0A7W6LCQ9_9HYPH</name>